<keyword evidence="4 5" id="KW-0472">Membrane</keyword>
<dbReference type="Pfam" id="PF00939">
    <property type="entry name" value="Na_sulph_symp"/>
    <property type="match status" value="1"/>
</dbReference>
<protein>
    <recommendedName>
        <fullName evidence="7">Citrate transporter-like domain-containing protein</fullName>
    </recommendedName>
</protein>
<keyword evidence="2 5" id="KW-0812">Transmembrane</keyword>
<dbReference type="InterPro" id="IPR001898">
    <property type="entry name" value="SLC13A/DASS"/>
</dbReference>
<dbReference type="GO" id="GO:1905039">
    <property type="term" value="P:carboxylic acid transmembrane transport"/>
    <property type="evidence" value="ECO:0007669"/>
    <property type="project" value="UniProtKB-ARBA"/>
</dbReference>
<dbReference type="GO" id="GO:0008514">
    <property type="term" value="F:organic anion transmembrane transporter activity"/>
    <property type="evidence" value="ECO:0007669"/>
    <property type="project" value="UniProtKB-ARBA"/>
</dbReference>
<comment type="subcellular location">
    <subcellularLocation>
        <location evidence="1">Membrane</location>
        <topology evidence="1">Multi-pass membrane protein</topology>
    </subcellularLocation>
</comment>
<dbReference type="EMBL" id="UINC01001739">
    <property type="protein sequence ID" value="SUZ87782.1"/>
    <property type="molecule type" value="Genomic_DNA"/>
</dbReference>
<dbReference type="PANTHER" id="PTHR10283">
    <property type="entry name" value="SOLUTE CARRIER FAMILY 13 MEMBER"/>
    <property type="match status" value="1"/>
</dbReference>
<dbReference type="AlphaFoldDB" id="A0A381R7X9"/>
<feature type="transmembrane region" description="Helical" evidence="5">
    <location>
        <begin position="54"/>
        <end position="74"/>
    </location>
</feature>
<feature type="transmembrane region" description="Helical" evidence="5">
    <location>
        <begin position="166"/>
        <end position="193"/>
    </location>
</feature>
<evidence type="ECO:0000256" key="1">
    <source>
        <dbReference type="ARBA" id="ARBA00004141"/>
    </source>
</evidence>
<feature type="transmembrane region" description="Helical" evidence="5">
    <location>
        <begin position="370"/>
        <end position="387"/>
    </location>
</feature>
<feature type="transmembrane region" description="Helical" evidence="5">
    <location>
        <begin position="393"/>
        <end position="416"/>
    </location>
</feature>
<evidence type="ECO:0008006" key="7">
    <source>
        <dbReference type="Google" id="ProtNLM"/>
    </source>
</evidence>
<name>A0A381R7X9_9ZZZZ</name>
<evidence type="ECO:0000313" key="6">
    <source>
        <dbReference type="EMBL" id="SUZ87782.1"/>
    </source>
</evidence>
<feature type="transmembrane region" description="Helical" evidence="5">
    <location>
        <begin position="30"/>
        <end position="47"/>
    </location>
</feature>
<dbReference type="PANTHER" id="PTHR10283:SF82">
    <property type="entry name" value="SOLUTE CARRIER FAMILY 13 MEMBER 2"/>
    <property type="match status" value="1"/>
</dbReference>
<evidence type="ECO:0000256" key="2">
    <source>
        <dbReference type="ARBA" id="ARBA00022692"/>
    </source>
</evidence>
<feature type="transmembrane region" description="Helical" evidence="5">
    <location>
        <begin position="436"/>
        <end position="455"/>
    </location>
</feature>
<feature type="transmembrane region" description="Helical" evidence="5">
    <location>
        <begin position="80"/>
        <end position="96"/>
    </location>
</feature>
<evidence type="ECO:0000256" key="3">
    <source>
        <dbReference type="ARBA" id="ARBA00022989"/>
    </source>
</evidence>
<sequence length="461" mass="48894">MSKQAIGTIAALVLASVIQLQPSIGQLAPIGQSALAIIALAVVFWVTDVLNVGITAILALGLLIIAGVPSGVALGGFAGGPFWILVCVLFFGTAMDKTGLARRISYRILLTFPPTYAGIVFAFMLIGFVLTLGVPSMTVRTAIMVPIAFALVQAVGLPLPGRGASLIVLTSFEMAVLPGCAILTGSLFGPYIIGLFQTAELPLTWLGYAQVLALPTVLWCTFVVVANLVVMRPPPASGMSREVARDELQRLGVMGRAELLTALIVATAIVCWAVQAWHGIPAEAIGMVALAALFATSVLGPSDIGTGIPWALAIFVGGMLSVTTVMNTYEINAWMGSYIVPTVRPFVDNPLLLVVALSIAVGVMRFVDPIGFITIAAFFFALVGFVADRGVPPLVLIGIVLLPVHIFWFNYQNIWLVMTEGISRKTAYTDADRFKLASVFFGVTVVTLWVSVAYWRLIGVL</sequence>
<feature type="transmembrane region" description="Helical" evidence="5">
    <location>
        <begin position="142"/>
        <end position="159"/>
    </location>
</feature>
<feature type="transmembrane region" description="Helical" evidence="5">
    <location>
        <begin position="259"/>
        <end position="278"/>
    </location>
</feature>
<feature type="transmembrane region" description="Helical" evidence="5">
    <location>
        <begin position="205"/>
        <end position="230"/>
    </location>
</feature>
<feature type="transmembrane region" description="Helical" evidence="5">
    <location>
        <begin position="307"/>
        <end position="326"/>
    </location>
</feature>
<feature type="transmembrane region" description="Helical" evidence="5">
    <location>
        <begin position="108"/>
        <end position="130"/>
    </location>
</feature>
<gene>
    <name evidence="6" type="ORF">METZ01_LOCUS40636</name>
</gene>
<keyword evidence="3 5" id="KW-1133">Transmembrane helix</keyword>
<evidence type="ECO:0000256" key="5">
    <source>
        <dbReference type="SAM" id="Phobius"/>
    </source>
</evidence>
<accession>A0A381R7X9</accession>
<reference evidence="6" key="1">
    <citation type="submission" date="2018-05" db="EMBL/GenBank/DDBJ databases">
        <authorList>
            <person name="Lanie J.A."/>
            <person name="Ng W.-L."/>
            <person name="Kazmierczak K.M."/>
            <person name="Andrzejewski T.M."/>
            <person name="Davidsen T.M."/>
            <person name="Wayne K.J."/>
            <person name="Tettelin H."/>
            <person name="Glass J.I."/>
            <person name="Rusch D."/>
            <person name="Podicherti R."/>
            <person name="Tsui H.-C.T."/>
            <person name="Winkler M.E."/>
        </authorList>
    </citation>
    <scope>NUCLEOTIDE SEQUENCE</scope>
</reference>
<organism evidence="6">
    <name type="scientific">marine metagenome</name>
    <dbReference type="NCBI Taxonomy" id="408172"/>
    <lineage>
        <taxon>unclassified sequences</taxon>
        <taxon>metagenomes</taxon>
        <taxon>ecological metagenomes</taxon>
    </lineage>
</organism>
<proteinExistence type="predicted"/>
<evidence type="ECO:0000256" key="4">
    <source>
        <dbReference type="ARBA" id="ARBA00023136"/>
    </source>
</evidence>
<feature type="transmembrane region" description="Helical" evidence="5">
    <location>
        <begin position="284"/>
        <end position="300"/>
    </location>
</feature>
<dbReference type="GO" id="GO:0005886">
    <property type="term" value="C:plasma membrane"/>
    <property type="evidence" value="ECO:0007669"/>
    <property type="project" value="TreeGrafter"/>
</dbReference>